<proteinExistence type="predicted"/>
<dbReference type="EMBL" id="FNPZ01000005">
    <property type="protein sequence ID" value="SDZ48514.1"/>
    <property type="molecule type" value="Genomic_DNA"/>
</dbReference>
<name>A0A1H3TE44_9MICO</name>
<evidence type="ECO:0000313" key="3">
    <source>
        <dbReference type="Proteomes" id="UP000198891"/>
    </source>
</evidence>
<accession>A0A1H3TE44</accession>
<keyword evidence="3" id="KW-1185">Reference proteome</keyword>
<dbReference type="AlphaFoldDB" id="A0A1H3TE44"/>
<organism evidence="2 3">
    <name type="scientific">Herbiconiux ginsengi</name>
    <dbReference type="NCBI Taxonomy" id="381665"/>
    <lineage>
        <taxon>Bacteria</taxon>
        <taxon>Bacillati</taxon>
        <taxon>Actinomycetota</taxon>
        <taxon>Actinomycetes</taxon>
        <taxon>Micrococcales</taxon>
        <taxon>Microbacteriaceae</taxon>
        <taxon>Herbiconiux</taxon>
    </lineage>
</organism>
<feature type="compositionally biased region" description="Basic and acidic residues" evidence="1">
    <location>
        <begin position="37"/>
        <end position="46"/>
    </location>
</feature>
<dbReference type="Proteomes" id="UP000198891">
    <property type="component" value="Unassembled WGS sequence"/>
</dbReference>
<dbReference type="STRING" id="381665.SAMN05216554_4133"/>
<evidence type="ECO:0000313" key="2">
    <source>
        <dbReference type="EMBL" id="SDZ48514.1"/>
    </source>
</evidence>
<feature type="region of interest" description="Disordered" evidence="1">
    <location>
        <begin position="1"/>
        <end position="46"/>
    </location>
</feature>
<reference evidence="2 3" key="1">
    <citation type="submission" date="2016-10" db="EMBL/GenBank/DDBJ databases">
        <authorList>
            <person name="de Groot N.N."/>
        </authorList>
    </citation>
    <scope>NUCLEOTIDE SEQUENCE [LARGE SCALE GENOMIC DNA]</scope>
    <source>
        <strain evidence="2 3">CGMCC 4.3491</strain>
    </source>
</reference>
<sequence>MFRIVGSATTEHSGNTGVSPNTHAPQLAAATDSVRPPPKEARITAA</sequence>
<evidence type="ECO:0000256" key="1">
    <source>
        <dbReference type="SAM" id="MobiDB-lite"/>
    </source>
</evidence>
<feature type="compositionally biased region" description="Polar residues" evidence="1">
    <location>
        <begin position="7"/>
        <end position="24"/>
    </location>
</feature>
<gene>
    <name evidence="2" type="ORF">SAMN05216554_4133</name>
</gene>
<protein>
    <submittedName>
        <fullName evidence="2">Uncharacterized protein</fullName>
    </submittedName>
</protein>